<keyword evidence="5" id="KW-1185">Reference proteome</keyword>
<dbReference type="PANTHER" id="PTHR31636">
    <property type="entry name" value="OSJNBA0084A10.13 PROTEIN-RELATED"/>
    <property type="match status" value="1"/>
</dbReference>
<comment type="caution">
    <text evidence="3">Lacks conserved residue(s) required for the propagation of feature annotation.</text>
</comment>
<evidence type="ECO:0000256" key="3">
    <source>
        <dbReference type="PROSITE-ProRule" id="PRU01191"/>
    </source>
</evidence>
<comment type="caution">
    <text evidence="4">The sequence shown here is derived from an EMBL/GenBank/DDBJ whole genome shotgun (WGS) entry which is preliminary data.</text>
</comment>
<feature type="region of interest" description="SAW" evidence="3">
    <location>
        <begin position="46"/>
        <end position="80"/>
    </location>
</feature>
<dbReference type="AlphaFoldDB" id="A0AAD5JLN0"/>
<reference evidence="4" key="1">
    <citation type="journal article" date="2022" name="Plant J.">
        <title>Strategies of tolerance reflected in two North American maple genomes.</title>
        <authorList>
            <person name="McEvoy S.L."/>
            <person name="Sezen U.U."/>
            <person name="Trouern-Trend A."/>
            <person name="McMahon S.M."/>
            <person name="Schaberg P.G."/>
            <person name="Yang J."/>
            <person name="Wegrzyn J.L."/>
            <person name="Swenson N.G."/>
        </authorList>
    </citation>
    <scope>NUCLEOTIDE SEQUENCE</scope>
    <source>
        <strain evidence="4">91603</strain>
    </source>
</reference>
<evidence type="ECO:0000256" key="2">
    <source>
        <dbReference type="ARBA" id="ARBA00023163"/>
    </source>
</evidence>
<keyword evidence="2" id="KW-0804">Transcription</keyword>
<gene>
    <name evidence="4" type="ORF">LWI28_024617</name>
</gene>
<organism evidence="4 5">
    <name type="scientific">Acer negundo</name>
    <name type="common">Box elder</name>
    <dbReference type="NCBI Taxonomy" id="4023"/>
    <lineage>
        <taxon>Eukaryota</taxon>
        <taxon>Viridiplantae</taxon>
        <taxon>Streptophyta</taxon>
        <taxon>Embryophyta</taxon>
        <taxon>Tracheophyta</taxon>
        <taxon>Spermatophyta</taxon>
        <taxon>Magnoliopsida</taxon>
        <taxon>eudicotyledons</taxon>
        <taxon>Gunneridae</taxon>
        <taxon>Pentapetalae</taxon>
        <taxon>rosids</taxon>
        <taxon>malvids</taxon>
        <taxon>Sapindales</taxon>
        <taxon>Sapindaceae</taxon>
        <taxon>Hippocastanoideae</taxon>
        <taxon>Acereae</taxon>
        <taxon>Acer</taxon>
    </lineage>
</organism>
<dbReference type="Proteomes" id="UP001064489">
    <property type="component" value="Chromosome 1"/>
</dbReference>
<dbReference type="Pfam" id="PF03514">
    <property type="entry name" value="GRAS"/>
    <property type="match status" value="1"/>
</dbReference>
<proteinExistence type="inferred from homology"/>
<accession>A0AAD5JLN0</accession>
<dbReference type="PROSITE" id="PS50985">
    <property type="entry name" value="GRAS"/>
    <property type="match status" value="1"/>
</dbReference>
<dbReference type="InterPro" id="IPR005202">
    <property type="entry name" value="TF_GRAS"/>
</dbReference>
<dbReference type="EMBL" id="JAJSOW010000003">
    <property type="protein sequence ID" value="KAI9196519.1"/>
    <property type="molecule type" value="Genomic_DNA"/>
</dbReference>
<name>A0AAD5JLN0_ACENE</name>
<evidence type="ECO:0000313" key="5">
    <source>
        <dbReference type="Proteomes" id="UP001064489"/>
    </source>
</evidence>
<keyword evidence="1" id="KW-0805">Transcription regulation</keyword>
<reference evidence="4" key="2">
    <citation type="submission" date="2023-02" db="EMBL/GenBank/DDBJ databases">
        <authorList>
            <person name="Swenson N.G."/>
            <person name="Wegrzyn J.L."/>
            <person name="Mcevoy S.L."/>
        </authorList>
    </citation>
    <scope>NUCLEOTIDE SEQUENCE</scope>
    <source>
        <strain evidence="4">91603</strain>
        <tissue evidence="4">Leaf</tissue>
    </source>
</reference>
<protein>
    <submittedName>
        <fullName evidence="4">Uncharacterized protein</fullName>
    </submittedName>
</protein>
<sequence>MSWFREALFYFSEVFDMFEANAGRESWEGMLFEEEMYEGEIMNVIAHEGTQRIERPETCKQWQVQNLSARFRQLLLIRRS</sequence>
<evidence type="ECO:0000256" key="1">
    <source>
        <dbReference type="ARBA" id="ARBA00023015"/>
    </source>
</evidence>
<evidence type="ECO:0000313" key="4">
    <source>
        <dbReference type="EMBL" id="KAI9196519.1"/>
    </source>
</evidence>
<comment type="similarity">
    <text evidence="3">Belongs to the GRAS family.</text>
</comment>